<dbReference type="GO" id="GO:0016042">
    <property type="term" value="P:lipid catabolic process"/>
    <property type="evidence" value="ECO:0007669"/>
    <property type="project" value="TreeGrafter"/>
</dbReference>
<dbReference type="AlphaFoldDB" id="A0A1W7R7J3"/>
<evidence type="ECO:0000256" key="3">
    <source>
        <dbReference type="ARBA" id="ARBA00022525"/>
    </source>
</evidence>
<dbReference type="VEuPathDB" id="VectorBase:AALF008478"/>
<evidence type="ECO:0000256" key="2">
    <source>
        <dbReference type="ARBA" id="ARBA00010701"/>
    </source>
</evidence>
<name>A0A1W7R7J3_AEDAL</name>
<dbReference type="VEuPathDB" id="VectorBase:AALFPA_079107"/>
<organism evidence="7">
    <name type="scientific">Aedes albopictus</name>
    <name type="common">Asian tiger mosquito</name>
    <name type="synonym">Stegomyia albopicta</name>
    <dbReference type="NCBI Taxonomy" id="7160"/>
    <lineage>
        <taxon>Eukaryota</taxon>
        <taxon>Metazoa</taxon>
        <taxon>Ecdysozoa</taxon>
        <taxon>Arthropoda</taxon>
        <taxon>Hexapoda</taxon>
        <taxon>Insecta</taxon>
        <taxon>Pterygota</taxon>
        <taxon>Neoptera</taxon>
        <taxon>Endopterygota</taxon>
        <taxon>Diptera</taxon>
        <taxon>Nematocera</taxon>
        <taxon>Culicoidea</taxon>
        <taxon>Culicidae</taxon>
        <taxon>Culicinae</taxon>
        <taxon>Aedini</taxon>
        <taxon>Aedes</taxon>
        <taxon>Stegomyia</taxon>
    </lineage>
</organism>
<dbReference type="Pfam" id="PF00151">
    <property type="entry name" value="Lipase"/>
    <property type="match status" value="1"/>
</dbReference>
<comment type="subcellular location">
    <subcellularLocation>
        <location evidence="1">Secreted</location>
    </subcellularLocation>
</comment>
<dbReference type="GO" id="GO:0005615">
    <property type="term" value="C:extracellular space"/>
    <property type="evidence" value="ECO:0007669"/>
    <property type="project" value="TreeGrafter"/>
</dbReference>
<feature type="chain" id="PRO_5013207378" evidence="5">
    <location>
        <begin position="20"/>
        <end position="339"/>
    </location>
</feature>
<dbReference type="CDD" id="cd00707">
    <property type="entry name" value="Pancreat_lipase_like"/>
    <property type="match status" value="1"/>
</dbReference>
<feature type="domain" description="Lipase" evidence="6">
    <location>
        <begin position="56"/>
        <end position="336"/>
    </location>
</feature>
<dbReference type="InterPro" id="IPR033906">
    <property type="entry name" value="Lipase_N"/>
</dbReference>
<comment type="similarity">
    <text evidence="2 4">Belongs to the AB hydrolase superfamily. Lipase family.</text>
</comment>
<dbReference type="SUPFAM" id="SSF53474">
    <property type="entry name" value="alpha/beta-Hydrolases"/>
    <property type="match status" value="1"/>
</dbReference>
<accession>A0A1W7R7J3</accession>
<dbReference type="InterPro" id="IPR000734">
    <property type="entry name" value="TAG_lipase"/>
</dbReference>
<dbReference type="EMBL" id="GEHC01000529">
    <property type="protein sequence ID" value="JAV47116.1"/>
    <property type="molecule type" value="Transcribed_RNA"/>
</dbReference>
<feature type="signal peptide" evidence="5">
    <location>
        <begin position="1"/>
        <end position="19"/>
    </location>
</feature>
<proteinExistence type="inferred from homology"/>
<keyword evidence="5" id="KW-0732">Signal</keyword>
<reference evidence="7" key="1">
    <citation type="submission" date="2016-03" db="EMBL/GenBank/DDBJ databases">
        <title>RNAseq analyses of the sensorial organs of adult female Aedes albopictus.</title>
        <authorList>
            <person name="Fabrizio L."/>
            <person name="Ribeiro J.M."/>
            <person name="Arca B."/>
        </authorList>
    </citation>
    <scope>NUCLEOTIDE SEQUENCE</scope>
</reference>
<dbReference type="FunFam" id="3.40.50.1820:FF:000076">
    <property type="entry name" value="phospholipase A1"/>
    <property type="match status" value="1"/>
</dbReference>
<dbReference type="PANTHER" id="PTHR11610">
    <property type="entry name" value="LIPASE"/>
    <property type="match status" value="1"/>
</dbReference>
<evidence type="ECO:0000259" key="6">
    <source>
        <dbReference type="Pfam" id="PF00151"/>
    </source>
</evidence>
<evidence type="ECO:0000256" key="4">
    <source>
        <dbReference type="RuleBase" id="RU004262"/>
    </source>
</evidence>
<evidence type="ECO:0000313" key="7">
    <source>
        <dbReference type="EMBL" id="JAV47116.1"/>
    </source>
</evidence>
<dbReference type="Gene3D" id="3.40.50.1820">
    <property type="entry name" value="alpha/beta hydrolase"/>
    <property type="match status" value="1"/>
</dbReference>
<evidence type="ECO:0000256" key="1">
    <source>
        <dbReference type="ARBA" id="ARBA00004613"/>
    </source>
</evidence>
<dbReference type="GO" id="GO:0017171">
    <property type="term" value="F:serine hydrolase activity"/>
    <property type="evidence" value="ECO:0007669"/>
    <property type="project" value="TreeGrafter"/>
</dbReference>
<protein>
    <submittedName>
        <fullName evidence="7">Putative pancreatic triacylglycerol lipase</fullName>
    </submittedName>
</protein>
<dbReference type="GO" id="GO:0016298">
    <property type="term" value="F:lipase activity"/>
    <property type="evidence" value="ECO:0007669"/>
    <property type="project" value="InterPro"/>
</dbReference>
<sequence length="339" mass="36862">MVLLPAILIVLSLAFEVNASNFGYPKSLVRDANGQQHLVNPNPYRVVDDFLEPSFIAETDVFFRLYTRANPENDQILKPNDTSSIANSHFDPGHPTRILIHGWNQDAESEFLVKTRHSYLSVGDFNIIAVDWGKGAQTINYITARYRVEHVGRVTSQMVDTLVKASRVPLDRVIAIGYSLGAHIAGVTGKHQKGRLSTIVGLDPAGPLFTTNSSDGLNRQDAQYVEMVSTNARILGSYSPLGAANFYVNGGLDQPGCGMDLFGICSHSRSWMYFEETITTGAGFRGVRCATFEDIKAGKCNAEASTTAVRMGGEPSNHGQGVEGVYLVQTNSQAPFAKG</sequence>
<dbReference type="VEuPathDB" id="VectorBase:AALC636_006360"/>
<evidence type="ECO:0000256" key="5">
    <source>
        <dbReference type="SAM" id="SignalP"/>
    </source>
</evidence>
<dbReference type="PANTHER" id="PTHR11610:SF150">
    <property type="entry name" value="FI01825P-RELATED"/>
    <property type="match status" value="1"/>
</dbReference>
<keyword evidence="3" id="KW-0964">Secreted</keyword>
<dbReference type="PRINTS" id="PR00821">
    <property type="entry name" value="TAGLIPASE"/>
</dbReference>
<dbReference type="InterPro" id="IPR013818">
    <property type="entry name" value="Lipase"/>
</dbReference>
<dbReference type="InterPro" id="IPR029058">
    <property type="entry name" value="AB_hydrolase_fold"/>
</dbReference>